<dbReference type="SUPFAM" id="SSF56796">
    <property type="entry name" value="Dehydroquinate synthase-like"/>
    <property type="match status" value="1"/>
</dbReference>
<sequence length="366" mass="39773">MGNFHYFMPTDCYFGRGCVAEHKEAMAKLGKKAMVVTGKTSAKRNGAQQDITDALDSLDIAWILFDEIEENPSVETVERAAKLAIAEGVEFFIGIGGGSPMDSSKAIATMAAHPEQGTDALWNAENKALPVVAVPTTAGTGSEVTQYAIVTLHAKRTKSSIAAHIFATVAFLDPKYMDTLPARTTNNTAVDALTHLVESYLSAKATAVSREIAKQGLLLFKECMPALRERVYSPETRDKLMLMSALGGVAIAQTMTSLPHGMGYFLTYEKGLPHGMANGVLTQAYLELFPAGDENVAKVLEYLGFASTAEMGAFLDAVLEHNSTYTEADVTSYTDRFMEQKGKLATFPYPLERADIYNMYKKSLLK</sequence>
<dbReference type="EMBL" id="BHVZ01000002">
    <property type="protein sequence ID" value="GCB29771.1"/>
    <property type="molecule type" value="Genomic_DNA"/>
</dbReference>
<evidence type="ECO:0000256" key="1">
    <source>
        <dbReference type="ARBA" id="ARBA00023002"/>
    </source>
</evidence>
<feature type="domain" description="Alcohol dehydrogenase iron-type/glycerol dehydrogenase GldA" evidence="2">
    <location>
        <begin position="9"/>
        <end position="174"/>
    </location>
</feature>
<protein>
    <submittedName>
        <fullName evidence="4">Alcohol dehydrogenase</fullName>
    </submittedName>
</protein>
<dbReference type="GO" id="GO:0046872">
    <property type="term" value="F:metal ion binding"/>
    <property type="evidence" value="ECO:0007669"/>
    <property type="project" value="InterPro"/>
</dbReference>
<dbReference type="InterPro" id="IPR056798">
    <property type="entry name" value="ADH_Fe_C"/>
</dbReference>
<dbReference type="Gene3D" id="3.40.50.1970">
    <property type="match status" value="1"/>
</dbReference>
<organism evidence="4 5">
    <name type="scientific">Anaerotignum faecicola</name>
    <dbReference type="NCBI Taxonomy" id="2358141"/>
    <lineage>
        <taxon>Bacteria</taxon>
        <taxon>Bacillati</taxon>
        <taxon>Bacillota</taxon>
        <taxon>Clostridia</taxon>
        <taxon>Lachnospirales</taxon>
        <taxon>Anaerotignaceae</taxon>
        <taxon>Anaerotignum</taxon>
    </lineage>
</organism>
<evidence type="ECO:0000259" key="2">
    <source>
        <dbReference type="Pfam" id="PF00465"/>
    </source>
</evidence>
<dbReference type="PANTHER" id="PTHR11496:SF103">
    <property type="entry name" value="DEHYDROGENASE, PUTATIVE-RELATED"/>
    <property type="match status" value="1"/>
</dbReference>
<proteinExistence type="predicted"/>
<gene>
    <name evidence="4" type="ORF">KGMB03357_14320</name>
</gene>
<dbReference type="Proteomes" id="UP000287361">
    <property type="component" value="Unassembled WGS sequence"/>
</dbReference>
<accession>A0A401LDX9</accession>
<dbReference type="PANTHER" id="PTHR11496">
    <property type="entry name" value="ALCOHOL DEHYDROGENASE"/>
    <property type="match status" value="1"/>
</dbReference>
<dbReference type="Pfam" id="PF00465">
    <property type="entry name" value="Fe-ADH"/>
    <property type="match status" value="1"/>
</dbReference>
<dbReference type="InterPro" id="IPR001670">
    <property type="entry name" value="ADH_Fe/GldA"/>
</dbReference>
<dbReference type="Pfam" id="PF25137">
    <property type="entry name" value="ADH_Fe_C"/>
    <property type="match status" value="1"/>
</dbReference>
<feature type="domain" description="Fe-containing alcohol dehydrogenase-like C-terminal" evidence="3">
    <location>
        <begin position="187"/>
        <end position="305"/>
    </location>
</feature>
<evidence type="ECO:0000259" key="3">
    <source>
        <dbReference type="Pfam" id="PF25137"/>
    </source>
</evidence>
<dbReference type="Gene3D" id="1.20.1090.10">
    <property type="entry name" value="Dehydroquinate synthase-like - alpha domain"/>
    <property type="match status" value="1"/>
</dbReference>
<dbReference type="CDD" id="cd08181">
    <property type="entry name" value="PPD-like"/>
    <property type="match status" value="1"/>
</dbReference>
<keyword evidence="5" id="KW-1185">Reference proteome</keyword>
<reference evidence="4 5" key="1">
    <citation type="submission" date="2018-10" db="EMBL/GenBank/DDBJ databases">
        <title>Draft Genome Sequence of Anaerotignum sp. KCTC 15736.</title>
        <authorList>
            <person name="Choi S.H."/>
            <person name="Kim J.S."/>
            <person name="Kang S.W."/>
            <person name="Lee J.S."/>
            <person name="Park S.H."/>
        </authorList>
    </citation>
    <scope>NUCLEOTIDE SEQUENCE [LARGE SCALE GENOMIC DNA]</scope>
    <source>
        <strain evidence="4 5">KCTC 15736</strain>
    </source>
</reference>
<name>A0A401LDX9_9FIRM</name>
<dbReference type="AlphaFoldDB" id="A0A401LDX9"/>
<dbReference type="FunFam" id="3.40.50.1970:FF:000003">
    <property type="entry name" value="Alcohol dehydrogenase, iron-containing"/>
    <property type="match status" value="1"/>
</dbReference>
<evidence type="ECO:0000313" key="4">
    <source>
        <dbReference type="EMBL" id="GCB29771.1"/>
    </source>
</evidence>
<dbReference type="OrthoDB" id="9804734at2"/>
<evidence type="ECO:0000313" key="5">
    <source>
        <dbReference type="Proteomes" id="UP000287361"/>
    </source>
</evidence>
<keyword evidence="1" id="KW-0560">Oxidoreductase</keyword>
<dbReference type="GO" id="GO:0004022">
    <property type="term" value="F:alcohol dehydrogenase (NAD+) activity"/>
    <property type="evidence" value="ECO:0007669"/>
    <property type="project" value="UniProtKB-ARBA"/>
</dbReference>
<dbReference type="InterPro" id="IPR039697">
    <property type="entry name" value="Alcohol_dehydrogenase_Fe"/>
</dbReference>
<comment type="caution">
    <text evidence="4">The sequence shown here is derived from an EMBL/GenBank/DDBJ whole genome shotgun (WGS) entry which is preliminary data.</text>
</comment>